<feature type="signal peptide" evidence="1">
    <location>
        <begin position="1"/>
        <end position="18"/>
    </location>
</feature>
<keyword evidence="1" id="KW-0732">Signal</keyword>
<reference evidence="2" key="1">
    <citation type="journal article" date="2023" name="Mol. Phylogenet. Evol.">
        <title>Genome-scale phylogeny and comparative genomics of the fungal order Sordariales.</title>
        <authorList>
            <person name="Hensen N."/>
            <person name="Bonometti L."/>
            <person name="Westerberg I."/>
            <person name="Brannstrom I.O."/>
            <person name="Guillou S."/>
            <person name="Cros-Aarteil S."/>
            <person name="Calhoun S."/>
            <person name="Haridas S."/>
            <person name="Kuo A."/>
            <person name="Mondo S."/>
            <person name="Pangilinan J."/>
            <person name="Riley R."/>
            <person name="LaButti K."/>
            <person name="Andreopoulos B."/>
            <person name="Lipzen A."/>
            <person name="Chen C."/>
            <person name="Yan M."/>
            <person name="Daum C."/>
            <person name="Ng V."/>
            <person name="Clum A."/>
            <person name="Steindorff A."/>
            <person name="Ohm R.A."/>
            <person name="Martin F."/>
            <person name="Silar P."/>
            <person name="Natvig D.O."/>
            <person name="Lalanne C."/>
            <person name="Gautier V."/>
            <person name="Ament-Velasquez S.L."/>
            <person name="Kruys A."/>
            <person name="Hutchinson M.I."/>
            <person name="Powell A.J."/>
            <person name="Barry K."/>
            <person name="Miller A.N."/>
            <person name="Grigoriev I.V."/>
            <person name="Debuchy R."/>
            <person name="Gladieux P."/>
            <person name="Hiltunen Thoren M."/>
            <person name="Johannesson H."/>
        </authorList>
    </citation>
    <scope>NUCLEOTIDE SEQUENCE</scope>
    <source>
        <strain evidence="2">CBS 359.72</strain>
    </source>
</reference>
<protein>
    <submittedName>
        <fullName evidence="2">Uncharacterized protein</fullName>
    </submittedName>
</protein>
<keyword evidence="3" id="KW-1185">Reference proteome</keyword>
<dbReference type="AlphaFoldDB" id="A0AAN7HET5"/>
<feature type="chain" id="PRO_5043012650" evidence="1">
    <location>
        <begin position="19"/>
        <end position="264"/>
    </location>
</feature>
<sequence length="264" mass="27198">MKFFSTALAAFMAGSAMAAPVLNDCNCSNGKTEVEAPVDVPVDLPTACSSVVSVATKAPGAVNNSLPVHGVDVDVDATVAVVVQTVVKTVVDVETKIKGHLSVISEIVDSADIDADDLLEKIVALHVDLQVVLDLVPKLNGLVVDVDSIVEADVKLILELVARIEGLVAEVQVVLKGLVSLKAEILAVIGAELHGCLGLILSITAPVVKFALSVVATLKVDVALKVVVGELSTTVNKLTGDVDSITGIVTPVLKTLNLPLPVSL</sequence>
<gene>
    <name evidence="2" type="ORF">C7999DRAFT_32692</name>
</gene>
<comment type="caution">
    <text evidence="2">The sequence shown here is derived from an EMBL/GenBank/DDBJ whole genome shotgun (WGS) entry which is preliminary data.</text>
</comment>
<dbReference type="Proteomes" id="UP001303647">
    <property type="component" value="Unassembled WGS sequence"/>
</dbReference>
<evidence type="ECO:0000313" key="2">
    <source>
        <dbReference type="EMBL" id="KAK4246916.1"/>
    </source>
</evidence>
<evidence type="ECO:0000256" key="1">
    <source>
        <dbReference type="SAM" id="SignalP"/>
    </source>
</evidence>
<reference evidence="2" key="2">
    <citation type="submission" date="2023-05" db="EMBL/GenBank/DDBJ databases">
        <authorList>
            <consortium name="Lawrence Berkeley National Laboratory"/>
            <person name="Steindorff A."/>
            <person name="Hensen N."/>
            <person name="Bonometti L."/>
            <person name="Westerberg I."/>
            <person name="Brannstrom I.O."/>
            <person name="Guillou S."/>
            <person name="Cros-Aarteil S."/>
            <person name="Calhoun S."/>
            <person name="Haridas S."/>
            <person name="Kuo A."/>
            <person name="Mondo S."/>
            <person name="Pangilinan J."/>
            <person name="Riley R."/>
            <person name="Labutti K."/>
            <person name="Andreopoulos B."/>
            <person name="Lipzen A."/>
            <person name="Chen C."/>
            <person name="Yanf M."/>
            <person name="Daum C."/>
            <person name="Ng V."/>
            <person name="Clum A."/>
            <person name="Ohm R."/>
            <person name="Martin F."/>
            <person name="Silar P."/>
            <person name="Natvig D."/>
            <person name="Lalanne C."/>
            <person name="Gautier V."/>
            <person name="Ament-Velasquez S.L."/>
            <person name="Kruys A."/>
            <person name="Hutchinson M.I."/>
            <person name="Powell A.J."/>
            <person name="Barry K."/>
            <person name="Miller A.N."/>
            <person name="Grigoriev I.V."/>
            <person name="Debuchy R."/>
            <person name="Gladieux P."/>
            <person name="Thoren M.H."/>
            <person name="Johannesson H."/>
        </authorList>
    </citation>
    <scope>NUCLEOTIDE SEQUENCE</scope>
    <source>
        <strain evidence="2">CBS 359.72</strain>
    </source>
</reference>
<proteinExistence type="predicted"/>
<evidence type="ECO:0000313" key="3">
    <source>
        <dbReference type="Proteomes" id="UP001303647"/>
    </source>
</evidence>
<organism evidence="2 3">
    <name type="scientific">Corynascus novoguineensis</name>
    <dbReference type="NCBI Taxonomy" id="1126955"/>
    <lineage>
        <taxon>Eukaryota</taxon>
        <taxon>Fungi</taxon>
        <taxon>Dikarya</taxon>
        <taxon>Ascomycota</taxon>
        <taxon>Pezizomycotina</taxon>
        <taxon>Sordariomycetes</taxon>
        <taxon>Sordariomycetidae</taxon>
        <taxon>Sordariales</taxon>
        <taxon>Chaetomiaceae</taxon>
        <taxon>Corynascus</taxon>
    </lineage>
</organism>
<accession>A0AAN7HET5</accession>
<dbReference type="EMBL" id="MU857664">
    <property type="protein sequence ID" value="KAK4246916.1"/>
    <property type="molecule type" value="Genomic_DNA"/>
</dbReference>
<name>A0AAN7HET5_9PEZI</name>